<protein>
    <submittedName>
        <fullName evidence="1">ABC-type Mn2+/Zn2+ transport system ATPase subunit</fullName>
    </submittedName>
</protein>
<proteinExistence type="predicted"/>
<reference evidence="1 2" key="1">
    <citation type="submission" date="2022-08" db="EMBL/GenBank/DDBJ databases">
        <title>Bacterial and archaeal communities from various locations to study Microbial Dark Matter (Phase II).</title>
        <authorList>
            <person name="Stepanauskas R."/>
        </authorList>
    </citation>
    <scope>NUCLEOTIDE SEQUENCE [LARGE SCALE GENOMIC DNA]</scope>
    <source>
        <strain evidence="1 2">PD1</strain>
    </source>
</reference>
<keyword evidence="2" id="KW-1185">Reference proteome</keyword>
<name>A0ABT2EJG6_9BACT</name>
<organism evidence="1 2">
    <name type="scientific">Candidatus Fervidibacter sacchari</name>
    <dbReference type="NCBI Taxonomy" id="1448929"/>
    <lineage>
        <taxon>Bacteria</taxon>
        <taxon>Candidatus Fervidibacterota</taxon>
        <taxon>Candidatus Fervidibacter</taxon>
    </lineage>
</organism>
<dbReference type="SUPFAM" id="SSF52540">
    <property type="entry name" value="P-loop containing nucleoside triphosphate hydrolases"/>
    <property type="match status" value="1"/>
</dbReference>
<gene>
    <name evidence="1" type="ORF">M2350_000469</name>
</gene>
<comment type="caution">
    <text evidence="1">The sequence shown here is derived from an EMBL/GenBank/DDBJ whole genome shotgun (WGS) entry which is preliminary data.</text>
</comment>
<evidence type="ECO:0000313" key="1">
    <source>
        <dbReference type="EMBL" id="MCS3918072.1"/>
    </source>
</evidence>
<accession>A0ABT2EJG6</accession>
<evidence type="ECO:0000313" key="2">
    <source>
        <dbReference type="Proteomes" id="UP001204798"/>
    </source>
</evidence>
<dbReference type="InterPro" id="IPR027417">
    <property type="entry name" value="P-loop_NTPase"/>
</dbReference>
<sequence>MIAVEIQNLVVEVDGCPVINDLTLTVEEGKRVGIVGDYKDAVALMDVLSGLTLPTSGEIWVYNMPPRQALQRGLIHYALNTQHPEPSLVLVTNLLSLPSQTESAVAIHPFIEFFNKLIEKFYILIELTPKRRDVKL</sequence>
<dbReference type="EMBL" id="JANUCP010000001">
    <property type="protein sequence ID" value="MCS3918072.1"/>
    <property type="molecule type" value="Genomic_DNA"/>
</dbReference>
<dbReference type="RefSeq" id="WP_259093366.1">
    <property type="nucleotide sequence ID" value="NZ_CP130454.1"/>
</dbReference>
<dbReference type="Gene3D" id="3.40.50.300">
    <property type="entry name" value="P-loop containing nucleotide triphosphate hydrolases"/>
    <property type="match status" value="1"/>
</dbReference>
<dbReference type="Proteomes" id="UP001204798">
    <property type="component" value="Unassembled WGS sequence"/>
</dbReference>